<dbReference type="RefSeq" id="WP_089004040.1">
    <property type="nucleotide sequence ID" value="NZ_LT607752.1"/>
</dbReference>
<organism evidence="5 6">
    <name type="scientific">Micromonospora rifamycinica</name>
    <dbReference type="NCBI Taxonomy" id="291594"/>
    <lineage>
        <taxon>Bacteria</taxon>
        <taxon>Bacillati</taxon>
        <taxon>Actinomycetota</taxon>
        <taxon>Actinomycetes</taxon>
        <taxon>Micromonosporales</taxon>
        <taxon>Micromonosporaceae</taxon>
        <taxon>Micromonospora</taxon>
    </lineage>
</organism>
<evidence type="ECO:0000313" key="5">
    <source>
        <dbReference type="EMBL" id="SCG60330.1"/>
    </source>
</evidence>
<dbReference type="AlphaFoldDB" id="A0A1C5IPP8"/>
<sequence>MVPLRRVAKVVNGGTPPPNPENWGGPVPWATPADFGDTLSKVETTRRTLTTHGARTGSTIVPPGSILLSTRAPIGHVAITNTAMAFNQGCRALVPCSEIESRFLGYQLEALREDLKARGLGTTFLEVSSDSLASMPIAVPSLADQHRIADFLDAETSRLDRIQVRTAEQRSLLSEISKEAIRLATTTGNGKTRSSGVPWMPEVNEQWKIIKLGHAFRTGSGTTPRSDQPEYFSGPHPWVNSADINDGEINRCEKSVTDKALAEFPALKIHPAGSLVVALYGQGATKGRVGVLRIAACLNQACCALTPIGPITAEFAAYWFKAHKQGIVGLALGAGQPNLSQELIRQLRIPAPSIKRQRRIIAELQKFEAEINVKSTLLHARERLLGERRTALITAAVTGQIDVSTASRRGVED</sequence>
<accession>A0A1C5IPP8</accession>
<dbReference type="SUPFAM" id="SSF116734">
    <property type="entry name" value="DNA methylase specificity domain"/>
    <property type="match status" value="2"/>
</dbReference>
<dbReference type="EMBL" id="LT607752">
    <property type="protein sequence ID" value="SCG60330.1"/>
    <property type="molecule type" value="Genomic_DNA"/>
</dbReference>
<dbReference type="PANTHER" id="PTHR30408">
    <property type="entry name" value="TYPE-1 RESTRICTION ENZYME ECOKI SPECIFICITY PROTEIN"/>
    <property type="match status" value="1"/>
</dbReference>
<evidence type="ECO:0000313" key="6">
    <source>
        <dbReference type="Proteomes" id="UP000198226"/>
    </source>
</evidence>
<dbReference type="Gene3D" id="3.90.220.20">
    <property type="entry name" value="DNA methylase specificity domains"/>
    <property type="match status" value="2"/>
</dbReference>
<proteinExistence type="inferred from homology"/>
<dbReference type="GO" id="GO:0003677">
    <property type="term" value="F:DNA binding"/>
    <property type="evidence" value="ECO:0007669"/>
    <property type="project" value="UniProtKB-KW"/>
</dbReference>
<comment type="similarity">
    <text evidence="1">Belongs to the type-I restriction system S methylase family.</text>
</comment>
<keyword evidence="3" id="KW-0238">DNA-binding</keyword>
<dbReference type="InterPro" id="IPR044946">
    <property type="entry name" value="Restrct_endonuc_typeI_TRD_sf"/>
</dbReference>
<feature type="domain" description="Type I restriction modification DNA specificity" evidence="4">
    <location>
        <begin position="204"/>
        <end position="372"/>
    </location>
</feature>
<dbReference type="InterPro" id="IPR000055">
    <property type="entry name" value="Restrct_endonuc_typeI_TRD"/>
</dbReference>
<keyword evidence="6" id="KW-1185">Reference proteome</keyword>
<gene>
    <name evidence="5" type="ORF">GA0070623_2755</name>
</gene>
<evidence type="ECO:0000256" key="2">
    <source>
        <dbReference type="ARBA" id="ARBA00022747"/>
    </source>
</evidence>
<name>A0A1C5IPP8_9ACTN</name>
<dbReference type="Proteomes" id="UP000198226">
    <property type="component" value="Chromosome I"/>
</dbReference>
<evidence type="ECO:0000256" key="1">
    <source>
        <dbReference type="ARBA" id="ARBA00010923"/>
    </source>
</evidence>
<evidence type="ECO:0000256" key="3">
    <source>
        <dbReference type="ARBA" id="ARBA00023125"/>
    </source>
</evidence>
<dbReference type="GO" id="GO:0009307">
    <property type="term" value="P:DNA restriction-modification system"/>
    <property type="evidence" value="ECO:0007669"/>
    <property type="project" value="UniProtKB-KW"/>
</dbReference>
<dbReference type="CDD" id="cd17280">
    <property type="entry name" value="RMtype1_S_MspEN3ORF6650P_TRD2-CR2_like"/>
    <property type="match status" value="1"/>
</dbReference>
<dbReference type="REBASE" id="158018">
    <property type="entry name" value="S.Mri44983ORF2754P"/>
</dbReference>
<evidence type="ECO:0000259" key="4">
    <source>
        <dbReference type="Pfam" id="PF01420"/>
    </source>
</evidence>
<dbReference type="PANTHER" id="PTHR30408:SF12">
    <property type="entry name" value="TYPE I RESTRICTION ENZYME MJAVIII SPECIFICITY SUBUNIT"/>
    <property type="match status" value="1"/>
</dbReference>
<dbReference type="InterPro" id="IPR052021">
    <property type="entry name" value="Type-I_RS_S_subunit"/>
</dbReference>
<dbReference type="Pfam" id="PF01420">
    <property type="entry name" value="Methylase_S"/>
    <property type="match status" value="2"/>
</dbReference>
<reference evidence="6" key="1">
    <citation type="submission" date="2016-06" db="EMBL/GenBank/DDBJ databases">
        <authorList>
            <person name="Varghese N."/>
            <person name="Submissions Spin"/>
        </authorList>
    </citation>
    <scope>NUCLEOTIDE SEQUENCE [LARGE SCALE GENOMIC DNA]</scope>
    <source>
        <strain evidence="6">DSM 44983</strain>
    </source>
</reference>
<keyword evidence="2" id="KW-0680">Restriction system</keyword>
<protein>
    <submittedName>
        <fullName evidence="5">Type I restriction enzyme, S subunit</fullName>
    </submittedName>
</protein>
<feature type="domain" description="Type I restriction modification DNA specificity" evidence="4">
    <location>
        <begin position="4"/>
        <end position="155"/>
    </location>
</feature>